<dbReference type="EMBL" id="CP047593">
    <property type="protein sequence ID" value="QHI69079.1"/>
    <property type="molecule type" value="Genomic_DNA"/>
</dbReference>
<reference evidence="10 11" key="1">
    <citation type="submission" date="2020-01" db="EMBL/GenBank/DDBJ databases">
        <title>Ponticoccus aerotolerans gen. nov., sp. nov., an anaerobic bacterium and proposal of Ponticoccusceae fam. nov., Ponticoccusles ord. nov. and Ponticoccuse classis nov. in the phylum Kiritimatiellaeota.</title>
        <authorList>
            <person name="Zhou L.Y."/>
            <person name="Du Z.J."/>
        </authorList>
    </citation>
    <scope>NUCLEOTIDE SEQUENCE [LARGE SCALE GENOMIC DNA]</scope>
    <source>
        <strain evidence="10 11">S-5007</strain>
    </source>
</reference>
<dbReference type="Proteomes" id="UP000464954">
    <property type="component" value="Chromosome"/>
</dbReference>
<keyword evidence="5 9" id="KW-1133">Transmembrane helix</keyword>
<evidence type="ECO:0000256" key="3">
    <source>
        <dbReference type="ARBA" id="ARBA00022692"/>
    </source>
</evidence>
<evidence type="ECO:0000256" key="9">
    <source>
        <dbReference type="SAM" id="Phobius"/>
    </source>
</evidence>
<keyword evidence="7 9" id="KW-0472">Membrane</keyword>
<organism evidence="10 11">
    <name type="scientific">Tichowtungia aerotolerans</name>
    <dbReference type="NCBI Taxonomy" id="2697043"/>
    <lineage>
        <taxon>Bacteria</taxon>
        <taxon>Pseudomonadati</taxon>
        <taxon>Kiritimatiellota</taxon>
        <taxon>Tichowtungiia</taxon>
        <taxon>Tichowtungiales</taxon>
        <taxon>Tichowtungiaceae</taxon>
        <taxon>Tichowtungia</taxon>
    </lineage>
</organism>
<comment type="subcellular location">
    <subcellularLocation>
        <location evidence="1">Membrane</location>
        <topology evidence="1">Single-pass membrane protein</topology>
    </subcellularLocation>
</comment>
<evidence type="ECO:0000256" key="1">
    <source>
        <dbReference type="ARBA" id="ARBA00004167"/>
    </source>
</evidence>
<dbReference type="Pfam" id="PF02416">
    <property type="entry name" value="TatA_B_E"/>
    <property type="match status" value="1"/>
</dbReference>
<keyword evidence="3 9" id="KW-0812">Transmembrane</keyword>
<feature type="compositionally biased region" description="Basic and acidic residues" evidence="8">
    <location>
        <begin position="117"/>
        <end position="134"/>
    </location>
</feature>
<evidence type="ECO:0000256" key="7">
    <source>
        <dbReference type="ARBA" id="ARBA00023136"/>
    </source>
</evidence>
<dbReference type="AlphaFoldDB" id="A0A6P1M2M0"/>
<sequence>MFGISCFVLPAFLDFPGFGFSPAFISPGGSEFLLIMLVLIMLFGAKDAPRIFRGIHNALDKLQRAAASFRYKIMYGDLHQDTPSDDLYDVDADYVDADDEHEWQECPESEEQGSESEPEKQTESPESESSKPKA</sequence>
<feature type="region of interest" description="Disordered" evidence="8">
    <location>
        <begin position="99"/>
        <end position="134"/>
    </location>
</feature>
<dbReference type="KEGG" id="taer:GT409_06340"/>
<feature type="compositionally biased region" description="Acidic residues" evidence="8">
    <location>
        <begin position="99"/>
        <end position="116"/>
    </location>
</feature>
<keyword evidence="2" id="KW-0813">Transport</keyword>
<evidence type="ECO:0000313" key="11">
    <source>
        <dbReference type="Proteomes" id="UP000464954"/>
    </source>
</evidence>
<evidence type="ECO:0000256" key="6">
    <source>
        <dbReference type="ARBA" id="ARBA00023010"/>
    </source>
</evidence>
<name>A0A6P1M2M0_9BACT</name>
<evidence type="ECO:0000256" key="8">
    <source>
        <dbReference type="SAM" id="MobiDB-lite"/>
    </source>
</evidence>
<keyword evidence="6" id="KW-0811">Translocation</keyword>
<dbReference type="Gene3D" id="1.20.5.3310">
    <property type="match status" value="1"/>
</dbReference>
<proteinExistence type="predicted"/>
<accession>A0A6P1M2M0</accession>
<protein>
    <submittedName>
        <fullName evidence="10">Uncharacterized protein</fullName>
    </submittedName>
</protein>
<evidence type="ECO:0000256" key="5">
    <source>
        <dbReference type="ARBA" id="ARBA00022989"/>
    </source>
</evidence>
<gene>
    <name evidence="10" type="ORF">GT409_06340</name>
</gene>
<dbReference type="RefSeq" id="WP_160628052.1">
    <property type="nucleotide sequence ID" value="NZ_CP047593.1"/>
</dbReference>
<evidence type="ECO:0000256" key="4">
    <source>
        <dbReference type="ARBA" id="ARBA00022927"/>
    </source>
</evidence>
<keyword evidence="11" id="KW-1185">Reference proteome</keyword>
<feature type="transmembrane region" description="Helical" evidence="9">
    <location>
        <begin position="29"/>
        <end position="45"/>
    </location>
</feature>
<keyword evidence="4" id="KW-0653">Protein transport</keyword>
<evidence type="ECO:0000313" key="10">
    <source>
        <dbReference type="EMBL" id="QHI69079.1"/>
    </source>
</evidence>
<evidence type="ECO:0000256" key="2">
    <source>
        <dbReference type="ARBA" id="ARBA00022448"/>
    </source>
</evidence>
<dbReference type="InterPro" id="IPR003369">
    <property type="entry name" value="TatA/B/E"/>
</dbReference>